<feature type="transmembrane region" description="Helical" evidence="2">
    <location>
        <begin position="32"/>
        <end position="56"/>
    </location>
</feature>
<feature type="transmembrane region" description="Helical" evidence="2">
    <location>
        <begin position="274"/>
        <end position="293"/>
    </location>
</feature>
<feature type="region of interest" description="Disordered" evidence="1">
    <location>
        <begin position="415"/>
        <end position="436"/>
    </location>
</feature>
<reference evidence="3 4" key="1">
    <citation type="submission" date="2018-10" db="EMBL/GenBank/DDBJ databases">
        <title>Marmoricola sp. 4Q3S-7 whole genome shotgun sequence.</title>
        <authorList>
            <person name="Li F."/>
        </authorList>
    </citation>
    <scope>NUCLEOTIDE SEQUENCE [LARGE SCALE GENOMIC DNA]</scope>
    <source>
        <strain evidence="3 4">4Q3S-7</strain>
    </source>
</reference>
<feature type="transmembrane region" description="Helical" evidence="2">
    <location>
        <begin position="127"/>
        <end position="149"/>
    </location>
</feature>
<dbReference type="EMBL" id="RDBE01000006">
    <property type="protein sequence ID" value="RLV50039.1"/>
    <property type="molecule type" value="Genomic_DNA"/>
</dbReference>
<evidence type="ECO:0000256" key="1">
    <source>
        <dbReference type="SAM" id="MobiDB-lite"/>
    </source>
</evidence>
<feature type="transmembrane region" description="Helical" evidence="2">
    <location>
        <begin position="90"/>
        <end position="106"/>
    </location>
</feature>
<evidence type="ECO:0000313" key="3">
    <source>
        <dbReference type="EMBL" id="RLV50039.1"/>
    </source>
</evidence>
<feature type="transmembrane region" description="Helical" evidence="2">
    <location>
        <begin position="155"/>
        <end position="178"/>
    </location>
</feature>
<feature type="transmembrane region" description="Helical" evidence="2">
    <location>
        <begin position="374"/>
        <end position="396"/>
    </location>
</feature>
<feature type="transmembrane region" description="Helical" evidence="2">
    <location>
        <begin position="333"/>
        <end position="354"/>
    </location>
</feature>
<evidence type="ECO:0000256" key="2">
    <source>
        <dbReference type="SAM" id="Phobius"/>
    </source>
</evidence>
<keyword evidence="2" id="KW-1133">Transmembrane helix</keyword>
<dbReference type="Pfam" id="PF19877">
    <property type="entry name" value="DUF6350"/>
    <property type="match status" value="1"/>
</dbReference>
<comment type="caution">
    <text evidence="3">The sequence shown here is derived from an EMBL/GenBank/DDBJ whole genome shotgun (WGS) entry which is preliminary data.</text>
</comment>
<feature type="transmembrane region" description="Helical" evidence="2">
    <location>
        <begin position="240"/>
        <end position="262"/>
    </location>
</feature>
<gene>
    <name evidence="3" type="ORF">D9V37_09240</name>
</gene>
<feature type="transmembrane region" description="Helical" evidence="2">
    <location>
        <begin position="299"/>
        <end position="321"/>
    </location>
</feature>
<accession>A0A3L8P5U8</accession>
<dbReference type="AlphaFoldDB" id="A0A3L8P5U8"/>
<dbReference type="RefSeq" id="WP_121805803.1">
    <property type="nucleotide sequence ID" value="NZ_RDBE01000006.1"/>
</dbReference>
<dbReference type="OrthoDB" id="3742900at2"/>
<sequence length="458" mass="45810">MTELLSRPRVGARAATTAAAPVTRPLTVSATLAGFGSALGGLAVFLAVAVTGWFLADAGAHGDTTDALRVGADAWLVGHGSHLSFGGTDYTLVPLGLTALLAWAAFRGGRWAGRVSPPGRDRDLVHGVGLFCCGYVVVTVATSVLAATAEIRGELVLTLVGAVLVAGIGGGCGVLTGADAWPAAARTLPAGVRPVVRAALAAWAGVMAAAALLVTAMLVVGLGSSASLVSRLGLHGGDAVMLVTVTALLAPNAVALGGAYLLGPGFAVGTGTTVSPAVVVLGPVPSFPLLSGLPDTGATPWWTTALMASPAVVAALAVVLVQRRHPVLGWRDALLRGLAAGVAAGVLTGVAAALGGGAVGTGRMAEVGTPLLPVLGAGAMAMGLGGVVGAVVATVLQRRGLLRVEPDLAEEPTVEIVRQYRTDRPPPPPASQREREATDLLQRLVRQADDDEDTIRLI</sequence>
<keyword evidence="4" id="KW-1185">Reference proteome</keyword>
<dbReference type="Proteomes" id="UP000281708">
    <property type="component" value="Unassembled WGS sequence"/>
</dbReference>
<name>A0A3L8P5U8_9ACTN</name>
<protein>
    <submittedName>
        <fullName evidence="3">Uncharacterized protein</fullName>
    </submittedName>
</protein>
<evidence type="ECO:0000313" key="4">
    <source>
        <dbReference type="Proteomes" id="UP000281708"/>
    </source>
</evidence>
<feature type="transmembrane region" description="Helical" evidence="2">
    <location>
        <begin position="199"/>
        <end position="220"/>
    </location>
</feature>
<keyword evidence="2" id="KW-0812">Transmembrane</keyword>
<keyword evidence="2" id="KW-0472">Membrane</keyword>
<organism evidence="3 4">
    <name type="scientific">Nocardioides mangrovicus</name>
    <dbReference type="NCBI Taxonomy" id="2478913"/>
    <lineage>
        <taxon>Bacteria</taxon>
        <taxon>Bacillati</taxon>
        <taxon>Actinomycetota</taxon>
        <taxon>Actinomycetes</taxon>
        <taxon>Propionibacteriales</taxon>
        <taxon>Nocardioidaceae</taxon>
        <taxon>Nocardioides</taxon>
    </lineage>
</organism>
<proteinExistence type="predicted"/>
<dbReference type="InterPro" id="IPR045931">
    <property type="entry name" value="DUF6350"/>
</dbReference>